<organism evidence="1 3">
    <name type="scientific">Araneus ventricosus</name>
    <name type="common">Orbweaver spider</name>
    <name type="synonym">Epeira ventricosa</name>
    <dbReference type="NCBI Taxonomy" id="182803"/>
    <lineage>
        <taxon>Eukaryota</taxon>
        <taxon>Metazoa</taxon>
        <taxon>Ecdysozoa</taxon>
        <taxon>Arthropoda</taxon>
        <taxon>Chelicerata</taxon>
        <taxon>Arachnida</taxon>
        <taxon>Araneae</taxon>
        <taxon>Araneomorphae</taxon>
        <taxon>Entelegynae</taxon>
        <taxon>Araneoidea</taxon>
        <taxon>Araneidae</taxon>
        <taxon>Araneus</taxon>
    </lineage>
</organism>
<dbReference type="AlphaFoldDB" id="A0A4Y2WVC9"/>
<reference evidence="1 3" key="1">
    <citation type="journal article" date="2019" name="Sci. Rep.">
        <title>Orb-weaving spider Araneus ventricosus genome elucidates the spidroin gene catalogue.</title>
        <authorList>
            <person name="Kono N."/>
            <person name="Nakamura H."/>
            <person name="Ohtoshi R."/>
            <person name="Moran D.A.P."/>
            <person name="Shinohara A."/>
            <person name="Yoshida Y."/>
            <person name="Fujiwara M."/>
            <person name="Mori M."/>
            <person name="Tomita M."/>
            <person name="Arakawa K."/>
        </authorList>
    </citation>
    <scope>NUCLEOTIDE SEQUENCE [LARGE SCALE GENOMIC DNA]</scope>
</reference>
<dbReference type="PROSITE" id="PS51257">
    <property type="entry name" value="PROKAR_LIPOPROTEIN"/>
    <property type="match status" value="1"/>
</dbReference>
<name>A0A4Y2WVC9_ARAVE</name>
<comment type="caution">
    <text evidence="1">The sequence shown here is derived from an EMBL/GenBank/DDBJ whole genome shotgun (WGS) entry which is preliminary data.</text>
</comment>
<dbReference type="EMBL" id="BGPR01064957">
    <property type="protein sequence ID" value="GBO39849.1"/>
    <property type="molecule type" value="Genomic_DNA"/>
</dbReference>
<evidence type="ECO:0000313" key="2">
    <source>
        <dbReference type="EMBL" id="GBO39849.1"/>
    </source>
</evidence>
<dbReference type="Proteomes" id="UP000499080">
    <property type="component" value="Unassembled WGS sequence"/>
</dbReference>
<proteinExistence type="predicted"/>
<evidence type="ECO:0000313" key="1">
    <source>
        <dbReference type="EMBL" id="GBO39837.1"/>
    </source>
</evidence>
<keyword evidence="3" id="KW-1185">Reference proteome</keyword>
<gene>
    <name evidence="2" type="ORF">AVEN_116198_1</name>
    <name evidence="1" type="ORF">AVEN_191486_1</name>
</gene>
<protein>
    <submittedName>
        <fullName evidence="1">Uncharacterized protein</fullName>
    </submittedName>
</protein>
<sequence>MGDTDKIQQKGSCINGLSIGCIITMHGSSSNGEVLILPSANTSEGSRFLLRYAMLFLATSKQDNVRKQCSNRIAQHLYDLLSANIGTLELSL</sequence>
<evidence type="ECO:0000313" key="3">
    <source>
        <dbReference type="Proteomes" id="UP000499080"/>
    </source>
</evidence>
<dbReference type="EMBL" id="BGPR01064941">
    <property type="protein sequence ID" value="GBO39837.1"/>
    <property type="molecule type" value="Genomic_DNA"/>
</dbReference>
<accession>A0A4Y2WVC9</accession>